<dbReference type="InterPro" id="IPR038601">
    <property type="entry name" value="MttB-like_sf"/>
</dbReference>
<evidence type="ECO:0000313" key="5">
    <source>
        <dbReference type="Proteomes" id="UP000191931"/>
    </source>
</evidence>
<organism evidence="4 5">
    <name type="scientific">Desulfamplus magnetovallimortis</name>
    <dbReference type="NCBI Taxonomy" id="1246637"/>
    <lineage>
        <taxon>Bacteria</taxon>
        <taxon>Pseudomonadati</taxon>
        <taxon>Thermodesulfobacteriota</taxon>
        <taxon>Desulfobacteria</taxon>
        <taxon>Desulfobacterales</taxon>
        <taxon>Desulfobacteraceae</taxon>
        <taxon>Desulfamplus</taxon>
    </lineage>
</organism>
<dbReference type="RefSeq" id="WP_186441650.1">
    <property type="nucleotide sequence ID" value="NZ_LT828558.1"/>
</dbReference>
<evidence type="ECO:0000256" key="3">
    <source>
        <dbReference type="ARBA" id="ARBA00022679"/>
    </source>
</evidence>
<accession>A0A1W1HCN7</accession>
<dbReference type="Pfam" id="PF06253">
    <property type="entry name" value="MTTB"/>
    <property type="match status" value="1"/>
</dbReference>
<dbReference type="EMBL" id="FWEV01000128">
    <property type="protein sequence ID" value="SLM30162.1"/>
    <property type="molecule type" value="Genomic_DNA"/>
</dbReference>
<name>A0A1W1HCN7_9BACT</name>
<dbReference type="AlphaFoldDB" id="A0A1W1HCN7"/>
<keyword evidence="5" id="KW-1185">Reference proteome</keyword>
<keyword evidence="2 4" id="KW-0489">Methyltransferase</keyword>
<reference evidence="4 5" key="1">
    <citation type="submission" date="2017-03" db="EMBL/GenBank/DDBJ databases">
        <authorList>
            <person name="Afonso C.L."/>
            <person name="Miller P.J."/>
            <person name="Scott M.A."/>
            <person name="Spackman E."/>
            <person name="Goraichik I."/>
            <person name="Dimitrov K.M."/>
            <person name="Suarez D.L."/>
            <person name="Swayne D.E."/>
        </authorList>
    </citation>
    <scope>NUCLEOTIDE SEQUENCE [LARGE SCALE GENOMIC DNA]</scope>
    <source>
        <strain evidence="4">PRJEB14757</strain>
    </source>
</reference>
<dbReference type="InterPro" id="IPR010426">
    <property type="entry name" value="MTTB_MeTrfase"/>
</dbReference>
<protein>
    <submittedName>
        <fullName evidence="4">Putative Trimethylamine methyltransferase mttB</fullName>
        <ecNumber evidence="4">2.1.1.-</ecNumber>
    </submittedName>
</protein>
<gene>
    <name evidence="4" type="ORF">MTBBW1_2130057</name>
</gene>
<keyword evidence="3 4" id="KW-0808">Transferase</keyword>
<dbReference type="STRING" id="1246637.MTBBW1_2130057"/>
<dbReference type="EC" id="2.1.1.-" evidence="4"/>
<evidence type="ECO:0000313" key="4">
    <source>
        <dbReference type="EMBL" id="SLM30162.1"/>
    </source>
</evidence>
<sequence>MDDLRFTPTMKTLNNEQLDALHSATLSVLERTGIAIKHPKALEIFDGAGCKVESGRVRFPPDVVEKAIASAPERVSLGNRFNNSEISLEGAKTYFGATVDCVNYLDPDTGMVSECKSNHVEVMAKLCDRLDNYEWTMTLGIARDIPENIADRVVARIAMEHCSKPVIVSANDAESLKEMYEMALMCQGGVENFMKAPLMGTLNCTISPLMYDDHLAEKDIFAAENSIPIVHYSGMQLGASFPASLAGGIVMGSAESLSGLVLQQAIKPGAPFVFGSFITIMDMKTTVFSYGAIEMAMMVGGMSQLAQKYKLPFFSTAGCTDSKSVDAQAAAEGSLQDLIMASIGGGLVHDTHCWLDHGSILSPGHLVMGQQILGMVKRFMQGIDISDETLALDLIDKIGPGGAFLMEPHTMKHFKEVFYPEIFKRTKAQAPGTVLDEKFSDRLRVKTLDLINAEPVNPLPEELSRDFDNRQKRWMAI</sequence>
<dbReference type="GO" id="GO:0032259">
    <property type="term" value="P:methylation"/>
    <property type="evidence" value="ECO:0007669"/>
    <property type="project" value="UniProtKB-KW"/>
</dbReference>
<dbReference type="GO" id="GO:0008168">
    <property type="term" value="F:methyltransferase activity"/>
    <property type="evidence" value="ECO:0007669"/>
    <property type="project" value="UniProtKB-KW"/>
</dbReference>
<comment type="similarity">
    <text evidence="1">Belongs to the trimethylamine methyltransferase family.</text>
</comment>
<proteinExistence type="inferred from homology"/>
<evidence type="ECO:0000256" key="2">
    <source>
        <dbReference type="ARBA" id="ARBA00022603"/>
    </source>
</evidence>
<dbReference type="Proteomes" id="UP000191931">
    <property type="component" value="Unassembled WGS sequence"/>
</dbReference>
<dbReference type="GO" id="GO:0015948">
    <property type="term" value="P:methanogenesis"/>
    <property type="evidence" value="ECO:0007669"/>
    <property type="project" value="InterPro"/>
</dbReference>
<evidence type="ECO:0000256" key="1">
    <source>
        <dbReference type="ARBA" id="ARBA00007137"/>
    </source>
</evidence>
<dbReference type="Gene3D" id="3.20.20.480">
    <property type="entry name" value="Trimethylamine methyltransferase-like"/>
    <property type="match status" value="1"/>
</dbReference>